<evidence type="ECO:0000256" key="2">
    <source>
        <dbReference type="ARBA" id="ARBA00022741"/>
    </source>
</evidence>
<dbReference type="PANTHER" id="PTHR10695:SF46">
    <property type="entry name" value="BIFUNCTIONAL COENZYME A SYNTHASE-RELATED"/>
    <property type="match status" value="1"/>
</dbReference>
<evidence type="ECO:0000256" key="5">
    <source>
        <dbReference type="HAMAP-Rule" id="MF_00376"/>
    </source>
</evidence>
<dbReference type="GO" id="GO:0004140">
    <property type="term" value="F:dephospho-CoA kinase activity"/>
    <property type="evidence" value="ECO:0007669"/>
    <property type="project" value="UniProtKB-UniRule"/>
</dbReference>
<comment type="subcellular location">
    <subcellularLocation>
        <location evidence="5">Cytoplasm</location>
    </subcellularLocation>
</comment>
<dbReference type="EMBL" id="LICA01000098">
    <property type="protein sequence ID" value="KRO95250.1"/>
    <property type="molecule type" value="Genomic_DNA"/>
</dbReference>
<keyword evidence="3 5" id="KW-0067">ATP-binding</keyword>
<evidence type="ECO:0000256" key="4">
    <source>
        <dbReference type="ARBA" id="ARBA00022993"/>
    </source>
</evidence>
<dbReference type="AlphaFoldDB" id="A0A0R2UBW0"/>
<dbReference type="NCBIfam" id="TIGR00152">
    <property type="entry name" value="dephospho-CoA kinase"/>
    <property type="match status" value="1"/>
</dbReference>
<dbReference type="Gene3D" id="3.40.50.300">
    <property type="entry name" value="P-loop containing nucleotide triphosphate hydrolases"/>
    <property type="match status" value="1"/>
</dbReference>
<dbReference type="InterPro" id="IPR001977">
    <property type="entry name" value="Depp_CoAkinase"/>
</dbReference>
<evidence type="ECO:0000313" key="7">
    <source>
        <dbReference type="EMBL" id="KRO95250.1"/>
    </source>
</evidence>
<dbReference type="SUPFAM" id="SSF52540">
    <property type="entry name" value="P-loop containing nucleoside triphosphate hydrolases"/>
    <property type="match status" value="1"/>
</dbReference>
<comment type="pathway">
    <text evidence="5">Cofactor biosynthesis; coenzyme A biosynthesis; CoA from (R)-pantothenate: step 5/5.</text>
</comment>
<evidence type="ECO:0000256" key="3">
    <source>
        <dbReference type="ARBA" id="ARBA00022840"/>
    </source>
</evidence>
<keyword evidence="4 5" id="KW-0173">Coenzyme A biosynthesis</keyword>
<evidence type="ECO:0000313" key="8">
    <source>
        <dbReference type="Proteomes" id="UP000051213"/>
    </source>
</evidence>
<organism evidence="7 8">
    <name type="scientific">SAR92 bacterium BACL26 MAG-121220-bin70</name>
    <dbReference type="NCBI Taxonomy" id="1655626"/>
    <lineage>
        <taxon>Bacteria</taxon>
        <taxon>Pseudomonadati</taxon>
        <taxon>Pseudomonadota</taxon>
        <taxon>Gammaproteobacteria</taxon>
        <taxon>Cellvibrionales</taxon>
        <taxon>Porticoccaceae</taxon>
        <taxon>SAR92 clade</taxon>
    </lineage>
</organism>
<comment type="similarity">
    <text evidence="1 5">Belongs to the CoaE family.</text>
</comment>
<keyword evidence="5 7" id="KW-0418">Kinase</keyword>
<dbReference type="Pfam" id="PF01121">
    <property type="entry name" value="CoaE"/>
    <property type="match status" value="1"/>
</dbReference>
<reference evidence="7 8" key="1">
    <citation type="submission" date="2015-10" db="EMBL/GenBank/DDBJ databases">
        <title>Metagenome-Assembled Genomes uncover a global brackish microbiome.</title>
        <authorList>
            <person name="Hugerth L.W."/>
            <person name="Larsson J."/>
            <person name="Alneberg J."/>
            <person name="Lindh M.V."/>
            <person name="Legrand C."/>
            <person name="Pinhassi J."/>
            <person name="Andersson A.F."/>
        </authorList>
    </citation>
    <scope>NUCLEOTIDE SEQUENCE [LARGE SCALE GENOMIC DNA]</scope>
    <source>
        <strain evidence="7">BACL26 MAG-121220-bin70</strain>
    </source>
</reference>
<dbReference type="PANTHER" id="PTHR10695">
    <property type="entry name" value="DEPHOSPHO-COA KINASE-RELATED"/>
    <property type="match status" value="1"/>
</dbReference>
<comment type="function">
    <text evidence="5">Catalyzes the phosphorylation of the 3'-hydroxyl group of dephosphocoenzyme A to form coenzyme A.</text>
</comment>
<dbReference type="GO" id="GO:0005737">
    <property type="term" value="C:cytoplasm"/>
    <property type="evidence" value="ECO:0007669"/>
    <property type="project" value="UniProtKB-SubCell"/>
</dbReference>
<comment type="caution">
    <text evidence="7">The sequence shown here is derived from an EMBL/GenBank/DDBJ whole genome shotgun (WGS) entry which is preliminary data.</text>
</comment>
<dbReference type="GO" id="GO:0015937">
    <property type="term" value="P:coenzyme A biosynthetic process"/>
    <property type="evidence" value="ECO:0007669"/>
    <property type="project" value="UniProtKB-UniRule"/>
</dbReference>
<dbReference type="Proteomes" id="UP000051213">
    <property type="component" value="Unassembled WGS sequence"/>
</dbReference>
<proteinExistence type="inferred from homology"/>
<sequence>MVGLTGGIGCGKSTVAAAFKSLGIHSVDADYASRAVIQPGMPALKDIGDRFGRDIILPNGQLDRAKLRQIIFQKVDEKTWLETLLHPLILNWIIEQLGVATSPYVLLESPLLFETDQDQLVDTVLLVDLPVPLQLQRAALRDDNDPAQIQRIIDSQMSREDKLARADWVFDNSPNQETITDRVDVFHEKFLALANTSKEKQPL</sequence>
<keyword evidence="5" id="KW-0963">Cytoplasm</keyword>
<dbReference type="HAMAP" id="MF_00376">
    <property type="entry name" value="Dephospho_CoA_kinase"/>
    <property type="match status" value="1"/>
</dbReference>
<comment type="catalytic activity">
    <reaction evidence="5">
        <text>3'-dephospho-CoA + ATP = ADP + CoA + H(+)</text>
        <dbReference type="Rhea" id="RHEA:18245"/>
        <dbReference type="ChEBI" id="CHEBI:15378"/>
        <dbReference type="ChEBI" id="CHEBI:30616"/>
        <dbReference type="ChEBI" id="CHEBI:57287"/>
        <dbReference type="ChEBI" id="CHEBI:57328"/>
        <dbReference type="ChEBI" id="CHEBI:456216"/>
        <dbReference type="EC" id="2.7.1.24"/>
    </reaction>
</comment>
<evidence type="ECO:0000256" key="1">
    <source>
        <dbReference type="ARBA" id="ARBA00009018"/>
    </source>
</evidence>
<dbReference type="UniPathway" id="UPA00241">
    <property type="reaction ID" value="UER00356"/>
</dbReference>
<dbReference type="InterPro" id="IPR027417">
    <property type="entry name" value="P-loop_NTPase"/>
</dbReference>
<protein>
    <recommendedName>
        <fullName evidence="5 6">Dephospho-CoA kinase</fullName>
        <ecNumber evidence="5 6">2.7.1.24</ecNumber>
    </recommendedName>
    <alternativeName>
        <fullName evidence="5">Dephosphocoenzyme A kinase</fullName>
    </alternativeName>
</protein>
<gene>
    <name evidence="5" type="primary">coaE</name>
    <name evidence="7" type="ORF">ABS24_03545</name>
</gene>
<dbReference type="EC" id="2.7.1.24" evidence="5 6"/>
<keyword evidence="5" id="KW-0808">Transferase</keyword>
<dbReference type="PROSITE" id="PS51219">
    <property type="entry name" value="DPCK"/>
    <property type="match status" value="1"/>
</dbReference>
<keyword evidence="2 5" id="KW-0547">Nucleotide-binding</keyword>
<evidence type="ECO:0000256" key="6">
    <source>
        <dbReference type="NCBIfam" id="TIGR00152"/>
    </source>
</evidence>
<feature type="binding site" evidence="5">
    <location>
        <begin position="9"/>
        <end position="14"/>
    </location>
    <ligand>
        <name>ATP</name>
        <dbReference type="ChEBI" id="CHEBI:30616"/>
    </ligand>
</feature>
<name>A0A0R2UBW0_9GAMM</name>
<dbReference type="GO" id="GO:0005524">
    <property type="term" value="F:ATP binding"/>
    <property type="evidence" value="ECO:0007669"/>
    <property type="project" value="UniProtKB-UniRule"/>
</dbReference>
<dbReference type="CDD" id="cd02022">
    <property type="entry name" value="DPCK"/>
    <property type="match status" value="1"/>
</dbReference>
<accession>A0A0R2UBW0</accession>